<accession>A0AA35RBG1</accession>
<protein>
    <submittedName>
        <fullName evidence="3">UPF0758 protein Mbur_0382</fullName>
    </submittedName>
</protein>
<sequence length="134" mass="14405">MSEQSKPSYTPTIHDMPSEEKPRERLRDSGPGSLSNGELIAILLRDGTRGENVLALSSRILAELHGLEGLSKTNLEEICQFHGIGPAKASQVLAAIELGRRTASMVPDARSIITCAEDVRNLVGAEMAALIRSN</sequence>
<dbReference type="InterPro" id="IPR046778">
    <property type="entry name" value="UPF0758_N"/>
</dbReference>
<name>A0AA35RBG1_GEOBA</name>
<dbReference type="AlphaFoldDB" id="A0AA35RBG1"/>
<dbReference type="PANTHER" id="PTHR30471">
    <property type="entry name" value="DNA REPAIR PROTEIN RADC"/>
    <property type="match status" value="1"/>
</dbReference>
<dbReference type="InterPro" id="IPR010994">
    <property type="entry name" value="RuvA_2-like"/>
</dbReference>
<dbReference type="Proteomes" id="UP001174909">
    <property type="component" value="Unassembled WGS sequence"/>
</dbReference>
<evidence type="ECO:0000256" key="1">
    <source>
        <dbReference type="SAM" id="MobiDB-lite"/>
    </source>
</evidence>
<gene>
    <name evidence="3" type="ORF">GBAR_LOCUS5044</name>
</gene>
<dbReference type="SUPFAM" id="SSF47781">
    <property type="entry name" value="RuvA domain 2-like"/>
    <property type="match status" value="1"/>
</dbReference>
<keyword evidence="4" id="KW-1185">Reference proteome</keyword>
<dbReference type="PANTHER" id="PTHR30471:SF3">
    <property type="entry name" value="UPF0758 PROTEIN YEES-RELATED"/>
    <property type="match status" value="1"/>
</dbReference>
<proteinExistence type="predicted"/>
<dbReference type="InterPro" id="IPR001405">
    <property type="entry name" value="UPF0758"/>
</dbReference>
<dbReference type="Pfam" id="PF20582">
    <property type="entry name" value="UPF0758_N"/>
    <property type="match status" value="1"/>
</dbReference>
<evidence type="ECO:0000313" key="3">
    <source>
        <dbReference type="EMBL" id="CAI8007112.1"/>
    </source>
</evidence>
<feature type="compositionally biased region" description="Basic and acidic residues" evidence="1">
    <location>
        <begin position="16"/>
        <end position="28"/>
    </location>
</feature>
<organism evidence="3 4">
    <name type="scientific">Geodia barretti</name>
    <name type="common">Barrett's horny sponge</name>
    <dbReference type="NCBI Taxonomy" id="519541"/>
    <lineage>
        <taxon>Eukaryota</taxon>
        <taxon>Metazoa</taxon>
        <taxon>Porifera</taxon>
        <taxon>Demospongiae</taxon>
        <taxon>Heteroscleromorpha</taxon>
        <taxon>Tetractinellida</taxon>
        <taxon>Astrophorina</taxon>
        <taxon>Geodiidae</taxon>
        <taxon>Geodia</taxon>
    </lineage>
</organism>
<evidence type="ECO:0000259" key="2">
    <source>
        <dbReference type="Pfam" id="PF20582"/>
    </source>
</evidence>
<feature type="domain" description="UPF0758" evidence="2">
    <location>
        <begin position="13"/>
        <end position="89"/>
    </location>
</feature>
<evidence type="ECO:0000313" key="4">
    <source>
        <dbReference type="Proteomes" id="UP001174909"/>
    </source>
</evidence>
<dbReference type="EMBL" id="CASHTH010000746">
    <property type="protein sequence ID" value="CAI8007112.1"/>
    <property type="molecule type" value="Genomic_DNA"/>
</dbReference>
<feature type="region of interest" description="Disordered" evidence="1">
    <location>
        <begin position="1"/>
        <end position="35"/>
    </location>
</feature>
<comment type="caution">
    <text evidence="3">The sequence shown here is derived from an EMBL/GenBank/DDBJ whole genome shotgun (WGS) entry which is preliminary data.</text>
</comment>
<feature type="compositionally biased region" description="Polar residues" evidence="1">
    <location>
        <begin position="1"/>
        <end position="11"/>
    </location>
</feature>
<reference evidence="3" key="1">
    <citation type="submission" date="2023-03" db="EMBL/GenBank/DDBJ databases">
        <authorList>
            <person name="Steffen K."/>
            <person name="Cardenas P."/>
        </authorList>
    </citation>
    <scope>NUCLEOTIDE SEQUENCE</scope>
</reference>